<dbReference type="OrthoDB" id="754456at2759"/>
<organism evidence="6 7">
    <name type="scientific">Oryza meyeriana var. granulata</name>
    <dbReference type="NCBI Taxonomy" id="110450"/>
    <lineage>
        <taxon>Eukaryota</taxon>
        <taxon>Viridiplantae</taxon>
        <taxon>Streptophyta</taxon>
        <taxon>Embryophyta</taxon>
        <taxon>Tracheophyta</taxon>
        <taxon>Spermatophyta</taxon>
        <taxon>Magnoliopsida</taxon>
        <taxon>Liliopsida</taxon>
        <taxon>Poales</taxon>
        <taxon>Poaceae</taxon>
        <taxon>BOP clade</taxon>
        <taxon>Oryzoideae</taxon>
        <taxon>Oryzeae</taxon>
        <taxon>Oryzinae</taxon>
        <taxon>Oryza</taxon>
        <taxon>Oryza meyeriana</taxon>
    </lineage>
</organism>
<protein>
    <recommendedName>
        <fullName evidence="8">Cation/H+ exchanger domain-containing protein</fullName>
    </recommendedName>
</protein>
<dbReference type="GO" id="GO:0012505">
    <property type="term" value="C:endomembrane system"/>
    <property type="evidence" value="ECO:0007669"/>
    <property type="project" value="TreeGrafter"/>
</dbReference>
<keyword evidence="1" id="KW-0813">Transport</keyword>
<gene>
    <name evidence="6" type="ORF">E2562_028616</name>
</gene>
<dbReference type="PANTHER" id="PTHR32468:SF145">
    <property type="entry name" value="CATION_H(+) ANTIPORTER 28"/>
    <property type="match status" value="1"/>
</dbReference>
<accession>A0A6G1FCU0</accession>
<feature type="transmembrane region" description="Helical" evidence="5">
    <location>
        <begin position="25"/>
        <end position="45"/>
    </location>
</feature>
<dbReference type="EMBL" id="SPHZ02000001">
    <property type="protein sequence ID" value="KAF0934758.1"/>
    <property type="molecule type" value="Genomic_DNA"/>
</dbReference>
<keyword evidence="7" id="KW-1185">Reference proteome</keyword>
<keyword evidence="3" id="KW-0630">Potassium</keyword>
<evidence type="ECO:0000313" key="7">
    <source>
        <dbReference type="Proteomes" id="UP000479710"/>
    </source>
</evidence>
<comment type="caution">
    <text evidence="6">The sequence shown here is derived from an EMBL/GenBank/DDBJ whole genome shotgun (WGS) entry which is preliminary data.</text>
</comment>
<keyword evidence="5" id="KW-0812">Transmembrane</keyword>
<feature type="transmembrane region" description="Helical" evidence="5">
    <location>
        <begin position="166"/>
        <end position="188"/>
    </location>
</feature>
<dbReference type="PANTHER" id="PTHR32468">
    <property type="entry name" value="CATION/H + ANTIPORTER"/>
    <property type="match status" value="1"/>
</dbReference>
<dbReference type="GO" id="GO:0006885">
    <property type="term" value="P:regulation of pH"/>
    <property type="evidence" value="ECO:0007669"/>
    <property type="project" value="TreeGrafter"/>
</dbReference>
<evidence type="ECO:0008006" key="8">
    <source>
        <dbReference type="Google" id="ProtNLM"/>
    </source>
</evidence>
<dbReference type="InterPro" id="IPR050794">
    <property type="entry name" value="CPA2_transporter"/>
</dbReference>
<feature type="transmembrane region" description="Helical" evidence="5">
    <location>
        <begin position="106"/>
        <end position="127"/>
    </location>
</feature>
<feature type="transmembrane region" description="Helical" evidence="5">
    <location>
        <begin position="217"/>
        <end position="250"/>
    </location>
</feature>
<evidence type="ECO:0000256" key="2">
    <source>
        <dbReference type="ARBA" id="ARBA00022538"/>
    </source>
</evidence>
<dbReference type="AlphaFoldDB" id="A0A6G1FCU0"/>
<dbReference type="Proteomes" id="UP000479710">
    <property type="component" value="Unassembled WGS sequence"/>
</dbReference>
<name>A0A6G1FCU0_9ORYZ</name>
<keyword evidence="2" id="KW-0633">Potassium transport</keyword>
<evidence type="ECO:0000256" key="4">
    <source>
        <dbReference type="ARBA" id="ARBA00023065"/>
    </source>
</evidence>
<dbReference type="GO" id="GO:0006813">
    <property type="term" value="P:potassium ion transport"/>
    <property type="evidence" value="ECO:0007669"/>
    <property type="project" value="UniProtKB-KW"/>
</dbReference>
<reference evidence="6 7" key="1">
    <citation type="submission" date="2019-11" db="EMBL/GenBank/DDBJ databases">
        <title>Whole genome sequence of Oryza granulata.</title>
        <authorList>
            <person name="Li W."/>
        </authorList>
    </citation>
    <scope>NUCLEOTIDE SEQUENCE [LARGE SCALE GENOMIC DNA]</scope>
    <source>
        <strain evidence="7">cv. Menghai</strain>
        <tissue evidence="6">Leaf</tissue>
    </source>
</reference>
<evidence type="ECO:0000313" key="6">
    <source>
        <dbReference type="EMBL" id="KAF0934758.1"/>
    </source>
</evidence>
<dbReference type="GO" id="GO:0098662">
    <property type="term" value="P:inorganic cation transmembrane transport"/>
    <property type="evidence" value="ECO:0007669"/>
    <property type="project" value="TreeGrafter"/>
</dbReference>
<keyword evidence="5" id="KW-1133">Transmembrane helix</keyword>
<sequence>MLTTLLIALGNIIWRDTGTEEAASPLAQPALTAAVLAVVVMPGFVSRAMAEWVHGRNLEGRRMRGFDLSLMALVVATLCWFSSALWLDMNMAEFLVGLPFPTEGRVSRLLVSKINLVLSSFVLPLYVTHICLSLRQTTDDVEVAGLRKDEGLCVYVMELPFPWWKVFFVTAMGTLGKLVGCAAAGGLLRGLGWLEALALGPIPPSVSPLLLLDSLAALLQSILFLIGCAILLRFLFVRFTLLRFLILFLFRSVSLCRRRTD</sequence>
<keyword evidence="5" id="KW-0472">Membrane</keyword>
<keyword evidence="4" id="KW-0406">Ion transport</keyword>
<proteinExistence type="predicted"/>
<evidence type="ECO:0000256" key="3">
    <source>
        <dbReference type="ARBA" id="ARBA00022958"/>
    </source>
</evidence>
<feature type="transmembrane region" description="Helical" evidence="5">
    <location>
        <begin position="66"/>
        <end position="86"/>
    </location>
</feature>
<evidence type="ECO:0000256" key="5">
    <source>
        <dbReference type="SAM" id="Phobius"/>
    </source>
</evidence>
<evidence type="ECO:0000256" key="1">
    <source>
        <dbReference type="ARBA" id="ARBA00022448"/>
    </source>
</evidence>